<evidence type="ECO:0000259" key="1">
    <source>
        <dbReference type="Pfam" id="PF00910"/>
    </source>
</evidence>
<dbReference type="GO" id="GO:0003723">
    <property type="term" value="F:RNA binding"/>
    <property type="evidence" value="ECO:0007669"/>
    <property type="project" value="InterPro"/>
</dbReference>
<dbReference type="InterPro" id="IPR027417">
    <property type="entry name" value="P-loop_NTPase"/>
</dbReference>
<dbReference type="AlphaFoldDB" id="A0A397VX00"/>
<reference evidence="2 3" key="1">
    <citation type="submission" date="2018-06" db="EMBL/GenBank/DDBJ databases">
        <title>Comparative genomics reveals the genomic features of Rhizophagus irregularis, R. cerebriforme, R. diaphanum and Gigaspora rosea, and their symbiotic lifestyle signature.</title>
        <authorList>
            <person name="Morin E."/>
            <person name="San Clemente H."/>
            <person name="Chen E.C.H."/>
            <person name="De La Providencia I."/>
            <person name="Hainaut M."/>
            <person name="Kuo A."/>
            <person name="Kohler A."/>
            <person name="Murat C."/>
            <person name="Tang N."/>
            <person name="Roy S."/>
            <person name="Loubradou J."/>
            <person name="Henrissat B."/>
            <person name="Grigoriev I.V."/>
            <person name="Corradi N."/>
            <person name="Roux C."/>
            <person name="Martin F.M."/>
        </authorList>
    </citation>
    <scope>NUCLEOTIDE SEQUENCE [LARGE SCALE GENOMIC DNA]</scope>
    <source>
        <strain evidence="2 3">DAOM 194757</strain>
    </source>
</reference>
<gene>
    <name evidence="2" type="ORF">C2G38_2168352</name>
</gene>
<feature type="domain" description="Helicase superfamily 3 single-stranded DNA/RNA virus" evidence="1">
    <location>
        <begin position="227"/>
        <end position="315"/>
    </location>
</feature>
<dbReference type="EMBL" id="QKWP01000213">
    <property type="protein sequence ID" value="RIB24503.1"/>
    <property type="molecule type" value="Genomic_DNA"/>
</dbReference>
<dbReference type="Proteomes" id="UP000266673">
    <property type="component" value="Unassembled WGS sequence"/>
</dbReference>
<accession>A0A397VX00</accession>
<organism evidence="2 3">
    <name type="scientific">Gigaspora rosea</name>
    <dbReference type="NCBI Taxonomy" id="44941"/>
    <lineage>
        <taxon>Eukaryota</taxon>
        <taxon>Fungi</taxon>
        <taxon>Fungi incertae sedis</taxon>
        <taxon>Mucoromycota</taxon>
        <taxon>Glomeromycotina</taxon>
        <taxon>Glomeromycetes</taxon>
        <taxon>Diversisporales</taxon>
        <taxon>Gigasporaceae</taxon>
        <taxon>Gigaspora</taxon>
    </lineage>
</organism>
<proteinExistence type="predicted"/>
<dbReference type="GO" id="GO:0003724">
    <property type="term" value="F:RNA helicase activity"/>
    <property type="evidence" value="ECO:0007669"/>
    <property type="project" value="InterPro"/>
</dbReference>
<dbReference type="SUPFAM" id="SSF52540">
    <property type="entry name" value="P-loop containing nucleoside triphosphate hydrolases"/>
    <property type="match status" value="1"/>
</dbReference>
<dbReference type="Gene3D" id="3.40.50.300">
    <property type="entry name" value="P-loop containing nucleotide triphosphate hydrolases"/>
    <property type="match status" value="1"/>
</dbReference>
<protein>
    <recommendedName>
        <fullName evidence="1">Helicase superfamily 3 single-stranded DNA/RNA virus domain-containing protein</fullName>
    </recommendedName>
</protein>
<comment type="caution">
    <text evidence="2">The sequence shown here is derived from an EMBL/GenBank/DDBJ whole genome shotgun (WGS) entry which is preliminary data.</text>
</comment>
<name>A0A397VX00_9GLOM</name>
<evidence type="ECO:0000313" key="2">
    <source>
        <dbReference type="EMBL" id="RIB24503.1"/>
    </source>
</evidence>
<evidence type="ECO:0000313" key="3">
    <source>
        <dbReference type="Proteomes" id="UP000266673"/>
    </source>
</evidence>
<dbReference type="Pfam" id="PF00910">
    <property type="entry name" value="RNA_helicase"/>
    <property type="match status" value="1"/>
</dbReference>
<keyword evidence="3" id="KW-1185">Reference proteome</keyword>
<sequence>MQGETYTHIIVTSYHCSPCKNKFACKKTLTKKDKQKREKENEHTENQKNEVECTRPFPRTQEEYKNFESKVSHINWQFELTKDEFLHSQVYVQLNTCMTMKVIKELFDDSSMFIEKIKTTSLLAKLYSGKIYNHCEKHKDSRWGRGKLSEEITGLFEFEEYKNEEYEAIVEGNKMLVNGATPLEVFKHNVEKVRYSHNYDGMKKIYEDLQQEKKKETRQFWRPVTFYLFGPGGSGKTGLVQELFSDELYDKPKKQRSGSNWWNGYEGQEIVLIDEFYTKIDWGDMINILNDSCFNVEKKHSGFEPFIAKYVFLTATKPPEEAYNFNQTGVTEDDNKRDYEQFDRQLDYIIEFQGKWHDDISQ</sequence>
<dbReference type="InterPro" id="IPR000605">
    <property type="entry name" value="Helicase_SF3_ssDNA/RNA_vir"/>
</dbReference>